<accession>A0A8C7IYT0</accession>
<keyword evidence="7" id="KW-0084">Basement membrane</keyword>
<feature type="disulfide bond" evidence="13">
    <location>
        <begin position="1121"/>
        <end position="1130"/>
    </location>
</feature>
<evidence type="ECO:0000256" key="3">
    <source>
        <dbReference type="ARBA" id="ARBA00022530"/>
    </source>
</evidence>
<feature type="domain" description="Laminin EGF-like" evidence="17">
    <location>
        <begin position="995"/>
        <end position="1051"/>
    </location>
</feature>
<evidence type="ECO:0000256" key="10">
    <source>
        <dbReference type="ARBA" id="ARBA00023157"/>
    </source>
</evidence>
<dbReference type="FunFam" id="2.60.120.260:FF:000010">
    <property type="entry name" value="Laminin subunit beta 1"/>
    <property type="match status" value="1"/>
</dbReference>
<feature type="disulfide bond" evidence="13">
    <location>
        <begin position="738"/>
        <end position="750"/>
    </location>
</feature>
<evidence type="ECO:0000256" key="12">
    <source>
        <dbReference type="ARBA" id="ARBA00023292"/>
    </source>
</evidence>
<dbReference type="FunFam" id="2.10.25.10:FF:000280">
    <property type="entry name" value="Laminin subunit beta 4"/>
    <property type="match status" value="1"/>
</dbReference>
<dbReference type="SMART" id="SM00181">
    <property type="entry name" value="EGF"/>
    <property type="match status" value="8"/>
</dbReference>
<dbReference type="Proteomes" id="UP000694557">
    <property type="component" value="Unassembled WGS sequence"/>
</dbReference>
<dbReference type="GO" id="GO:0007411">
    <property type="term" value="P:axon guidance"/>
    <property type="evidence" value="ECO:0007669"/>
    <property type="project" value="TreeGrafter"/>
</dbReference>
<feature type="disulfide bond" evidence="13">
    <location>
        <begin position="481"/>
        <end position="490"/>
    </location>
</feature>
<keyword evidence="10 13" id="KW-1015">Disulfide bond</keyword>
<dbReference type="FunFam" id="2.10.25.10:FF:000101">
    <property type="entry name" value="Laminin subunit beta 1"/>
    <property type="match status" value="1"/>
</dbReference>
<feature type="disulfide bond" evidence="13">
    <location>
        <begin position="1024"/>
        <end position="1033"/>
    </location>
</feature>
<dbReference type="InterPro" id="IPR056863">
    <property type="entry name" value="LMN_ATRN_NET-like_EGF"/>
</dbReference>
<dbReference type="FunFam" id="2.10.25.10:FF:000084">
    <property type="entry name" value="Laminin subunit alpha 3"/>
    <property type="match status" value="1"/>
</dbReference>
<evidence type="ECO:0000256" key="15">
    <source>
        <dbReference type="SAM" id="MobiDB-lite"/>
    </source>
</evidence>
<sequence length="1665" mass="183765">MLFPVLNLLSFLASPALAYATAREPDHAHGCTHGSCYPATGDLLVGREKSLKASSTCGSRKKDPYCIVSHLQDEKKCFQCDSRRPYDPVYNTISHRIENVITTFKPHRKKSWWQSENGKPDVFIQLDLEAEFHFTHLIMIFKTFRPAAMVIERSADFGRNWQVYRYFAYDCASVFPGVSKGPLRKVDDVICESRYSDIEPSTEGEAIYRVLDPAIHIEDPYSPNIQNQLKITNLRVNFTKLHTLGDNLLDSRVEIKEKYYYAMYELVVRGNCFCYGHASECAPIDGIKDEEGMVHGRCVCKHNTKGLNCELCDDFHSDMPWRPAEGRNTNACKKCNCNGHSNQCHFDMAVYLATGNAGGGVCDHCLHNTMGRNCEMCKPFYYKDLSRDIRDPGVCTACDCDPDGSLNGGICDGHDEPSLGMIAGQCRCKDHVEGHRCDKCKSGFFGLSAANPRGCQPCQCDPRGTVSESPKCDPVSGDCFCKRLVTGRSCDLCLPEHWALSHDMNGCRDCDCDVGGATDNHCSMENGQCRCRSHMMGRQCTQVESGWYFMALDHYTYEAELAILGQGCSVEQREHQPGRPATWTGTGFAKSHTYWAWAVRVTIIRPGPIPTSSPCGNTIPADDMLTVSLPAGSRFVVLPPPVCMERGVSYTLRFEFSRYLDGNSILILGTTAISLIPRYSSLEMFIGGDPASIARKQSYERYRCHEGAKSVTRPQISNVCAKLITSMSAIINHGALPCLCDPQGSVSSVCDTHGGQCRCRPNVIGLRCDQCAPGTYGFGPAGCKACECNLEGAVTRSCDQLTGQCPCRPGAFGQRCDGCQAGHWGFPNCKRCLCNGHAEECHQRTGACLNCRDNTGGDKCDRCANGYYGNPVLGTGMGNQCRACPCPDGPNSGRHFAASCYQDNRNRQVVCNCNQGYTGSRCEECAPGYYGNPSQPGGRCQPCRCSNNIDMSDLDACDRRTGECKKCLYNTEGPDCGVCKSGYYGDASRRNCRKCTCSFLGTEHTQCTARDECVCQRATGQCQCLPNTIGLTCDHCKPNYWNLASGRGCEACGCDPNNAVNSACNEFTGKCQCRDGFGGKTCTDCQENYWGDPRIQCRVCDCDPRGIETSQCDQKSGHCVCQQGVSGVRCDQCARGFSGQFPNCQPCHQCFGDWDRVVQDLAVRTKTLSERAQEIQTTGLTGAYEKAFRDLEKKLAQAQGIVNARNTTAEAVSSLMELIEDLRYKTYTQTLYYTLNVVLNVLLLLFGTLFPPGAYDSIHSSYNKSRDAERRANQSTTTTPSTVSQSADTRRKTERLISAKKDDFNRKNAANKRALGDLNAKAQTLDMKKINEKVKHVCGTPGDAPCAESLCGGAGCRDDEGNRHCGGLNCNGAVAMADNALERSKHAEKELNKVADAKTKAEEAKSKAQAALDKATNTKNKVERSNNDLRDLIKQIRDFLMQEGADPDSIETVANRVLELSIPASPQQIRHLAEEIKDRVRSLSNVDAILQQTQDDVRKAEQLLQEAKKARNRAEGVKSTAETVKQALEDAKKAQATAEKAIQRARADIGETEARLAQVLKCSSFSQILDGELMDKYHTVQELVDTKAKTVQEAKKKAERLRDEAKELLKDAQNKLQRLAELEKDYEENQKTLEGKAQQLDGLEDKMKAILNDINKQIQIYNTCQ</sequence>
<dbReference type="PROSITE" id="PS51116">
    <property type="entry name" value="LAMININ_IVB"/>
    <property type="match status" value="1"/>
</dbReference>
<evidence type="ECO:0000256" key="11">
    <source>
        <dbReference type="ARBA" id="ARBA00023180"/>
    </source>
</evidence>
<dbReference type="Ensembl" id="ENSOKIT00005083816.1">
    <property type="protein sequence ID" value="ENSOKIP00005078647.1"/>
    <property type="gene ID" value="ENSOKIG00005033497.1"/>
</dbReference>
<dbReference type="PROSITE" id="PS01248">
    <property type="entry name" value="EGF_LAM_1"/>
    <property type="match status" value="6"/>
</dbReference>
<feature type="disulfide bond" evidence="13">
    <location>
        <begin position="1100"/>
        <end position="1112"/>
    </location>
</feature>
<dbReference type="Gene3D" id="2.170.300.10">
    <property type="entry name" value="Tie2 ligand-binding domain superfamily"/>
    <property type="match status" value="2"/>
</dbReference>
<feature type="domain" description="Laminin EGF-like" evidence="17">
    <location>
        <begin position="458"/>
        <end position="509"/>
    </location>
</feature>
<organism evidence="20 21">
    <name type="scientific">Oncorhynchus kisutch</name>
    <name type="common">Coho salmon</name>
    <name type="synonym">Salmo kisutch</name>
    <dbReference type="NCBI Taxonomy" id="8019"/>
    <lineage>
        <taxon>Eukaryota</taxon>
        <taxon>Metazoa</taxon>
        <taxon>Chordata</taxon>
        <taxon>Craniata</taxon>
        <taxon>Vertebrata</taxon>
        <taxon>Euteleostomi</taxon>
        <taxon>Actinopterygii</taxon>
        <taxon>Neopterygii</taxon>
        <taxon>Teleostei</taxon>
        <taxon>Protacanthopterygii</taxon>
        <taxon>Salmoniformes</taxon>
        <taxon>Salmonidae</taxon>
        <taxon>Salmoninae</taxon>
        <taxon>Oncorhynchus</taxon>
    </lineage>
</organism>
<gene>
    <name evidence="20" type="primary">LAMB2</name>
    <name evidence="20" type="synonym">lamb2</name>
</gene>
<feature type="domain" description="Laminin EGF-like" evidence="17">
    <location>
        <begin position="832"/>
        <end position="883"/>
    </location>
</feature>
<dbReference type="Pfam" id="PF00055">
    <property type="entry name" value="Laminin_N"/>
    <property type="match status" value="1"/>
</dbReference>
<dbReference type="PRINTS" id="PR00011">
    <property type="entry name" value="EGFLAMININ"/>
</dbReference>
<dbReference type="GeneTree" id="ENSGT00940000156060"/>
<dbReference type="Pfam" id="PF24973">
    <property type="entry name" value="EGF_LMN_ATRN"/>
    <property type="match status" value="2"/>
</dbReference>
<evidence type="ECO:0000256" key="16">
    <source>
        <dbReference type="SAM" id="SignalP"/>
    </source>
</evidence>
<dbReference type="SUPFAM" id="SSF57196">
    <property type="entry name" value="EGF/Laminin"/>
    <property type="match status" value="13"/>
</dbReference>
<dbReference type="PANTHER" id="PTHR10574">
    <property type="entry name" value="NETRIN/LAMININ-RELATED"/>
    <property type="match status" value="1"/>
</dbReference>
<evidence type="ECO:0000259" key="19">
    <source>
        <dbReference type="PROSITE" id="PS51117"/>
    </source>
</evidence>
<dbReference type="FunFam" id="2.170.300.10:FF:000004">
    <property type="entry name" value="Laminin subunit beta 1"/>
    <property type="match status" value="1"/>
</dbReference>
<feature type="disulfide bond" evidence="13">
    <location>
        <begin position="1054"/>
        <end position="1071"/>
    </location>
</feature>
<feature type="coiled-coil region" evidence="14">
    <location>
        <begin position="1584"/>
        <end position="1653"/>
    </location>
</feature>
<dbReference type="Pfam" id="PF21199">
    <property type="entry name" value="LAMININ_IV_B"/>
    <property type="match status" value="2"/>
</dbReference>
<reference evidence="20" key="2">
    <citation type="submission" date="2025-09" db="UniProtKB">
        <authorList>
            <consortium name="Ensembl"/>
        </authorList>
    </citation>
    <scope>IDENTIFICATION</scope>
</reference>
<dbReference type="SMART" id="SM00180">
    <property type="entry name" value="EGF_Lam"/>
    <property type="match status" value="13"/>
</dbReference>
<dbReference type="GO" id="GO:0043256">
    <property type="term" value="C:laminin complex"/>
    <property type="evidence" value="ECO:0007669"/>
    <property type="project" value="TreeGrafter"/>
</dbReference>
<keyword evidence="8" id="KW-0130">Cell adhesion</keyword>
<keyword evidence="21" id="KW-1185">Reference proteome</keyword>
<keyword evidence="6" id="KW-0677">Repeat</keyword>
<feature type="domain" description="Laminin EGF-like" evidence="17">
    <location>
        <begin position="738"/>
        <end position="785"/>
    </location>
</feature>
<dbReference type="FunFam" id="2.10.25.10:FF:000065">
    <property type="entry name" value="Laminin subunit beta 1"/>
    <property type="match status" value="1"/>
</dbReference>
<feature type="disulfide bond" evidence="13">
    <location>
        <begin position="493"/>
        <end position="507"/>
    </location>
</feature>
<evidence type="ECO:0000256" key="6">
    <source>
        <dbReference type="ARBA" id="ARBA00022737"/>
    </source>
</evidence>
<feature type="disulfide bond" evidence="13">
    <location>
        <begin position="1052"/>
        <end position="1064"/>
    </location>
</feature>
<evidence type="ECO:0000256" key="13">
    <source>
        <dbReference type="PROSITE-ProRule" id="PRU00460"/>
    </source>
</evidence>
<dbReference type="Gene3D" id="2.10.25.10">
    <property type="entry name" value="Laminin"/>
    <property type="match status" value="9"/>
</dbReference>
<evidence type="ECO:0000256" key="9">
    <source>
        <dbReference type="ARBA" id="ARBA00023054"/>
    </source>
</evidence>
<evidence type="ECO:0000256" key="14">
    <source>
        <dbReference type="SAM" id="Coils"/>
    </source>
</evidence>
<dbReference type="InterPro" id="IPR050440">
    <property type="entry name" value="Laminin/Netrin_ECM"/>
</dbReference>
<feature type="domain" description="Laminin EGF-like" evidence="17">
    <location>
        <begin position="1052"/>
        <end position="1099"/>
    </location>
</feature>
<keyword evidence="11" id="KW-0325">Glycoprotein</keyword>
<feature type="disulfide bond" evidence="13">
    <location>
        <begin position="1073"/>
        <end position="1082"/>
    </location>
</feature>
<dbReference type="PROSITE" id="PS51117">
    <property type="entry name" value="LAMININ_NTER"/>
    <property type="match status" value="1"/>
</dbReference>
<feature type="region of interest" description="Disordered" evidence="15">
    <location>
        <begin position="1266"/>
        <end position="1292"/>
    </location>
</feature>
<feature type="disulfide bond" evidence="13">
    <location>
        <begin position="851"/>
        <end position="860"/>
    </location>
</feature>
<evidence type="ECO:0000313" key="20">
    <source>
        <dbReference type="Ensembl" id="ENSOKIP00005078647.1"/>
    </source>
</evidence>
<dbReference type="SMART" id="SM00136">
    <property type="entry name" value="LamNT"/>
    <property type="match status" value="1"/>
</dbReference>
<dbReference type="GO" id="GO:0034446">
    <property type="term" value="P:substrate adhesion-dependent cell spreading"/>
    <property type="evidence" value="ECO:0007669"/>
    <property type="project" value="TreeGrafter"/>
</dbReference>
<dbReference type="Pfam" id="PF00053">
    <property type="entry name" value="EGF_laminin"/>
    <property type="match status" value="11"/>
</dbReference>
<feature type="disulfide bond" evidence="13">
    <location>
        <begin position="788"/>
        <end position="805"/>
    </location>
</feature>
<keyword evidence="3" id="KW-0272">Extracellular matrix</keyword>
<feature type="domain" description="Laminin EGF-like" evidence="17">
    <location>
        <begin position="272"/>
        <end position="334"/>
    </location>
</feature>
<feature type="disulfide bond" evidence="13">
    <location>
        <begin position="300"/>
        <end position="309"/>
    </location>
</feature>
<keyword evidence="2" id="KW-0964">Secreted</keyword>
<evidence type="ECO:0000259" key="17">
    <source>
        <dbReference type="PROSITE" id="PS50027"/>
    </source>
</evidence>
<feature type="disulfide bond" evidence="13">
    <location>
        <begin position="759"/>
        <end position="768"/>
    </location>
</feature>
<dbReference type="FunFam" id="2.10.25.10:FF:000138">
    <property type="entry name" value="Laminin subunit beta 1"/>
    <property type="match status" value="1"/>
</dbReference>
<dbReference type="GO" id="GO:0009888">
    <property type="term" value="P:tissue development"/>
    <property type="evidence" value="ECO:0007669"/>
    <property type="project" value="TreeGrafter"/>
</dbReference>
<dbReference type="PROSITE" id="PS50027">
    <property type="entry name" value="EGF_LAM_2"/>
    <property type="match status" value="9"/>
</dbReference>
<evidence type="ECO:0000256" key="5">
    <source>
        <dbReference type="ARBA" id="ARBA00022729"/>
    </source>
</evidence>
<feature type="disulfide bond" evidence="13">
    <location>
        <begin position="995"/>
        <end position="1007"/>
    </location>
</feature>
<protein>
    <submittedName>
        <fullName evidence="20">Laminin, beta 2 (laminin S)</fullName>
    </submittedName>
</protein>
<evidence type="ECO:0000256" key="1">
    <source>
        <dbReference type="ARBA" id="ARBA00004302"/>
    </source>
</evidence>
<feature type="domain" description="Laminin EGF-like" evidence="17">
    <location>
        <begin position="398"/>
        <end position="457"/>
    </location>
</feature>
<dbReference type="FunFam" id="2.10.25.10:FF:000145">
    <property type="entry name" value="Laminin subunit beta 1"/>
    <property type="match status" value="1"/>
</dbReference>
<evidence type="ECO:0000256" key="7">
    <source>
        <dbReference type="ARBA" id="ARBA00022869"/>
    </source>
</evidence>
<name>A0A8C7IYT0_ONCKI</name>
<dbReference type="FunFam" id="2.10.25.10:FF:000135">
    <property type="entry name" value="Laminin subunit beta 4"/>
    <property type="match status" value="2"/>
</dbReference>
<feature type="disulfide bond" evidence="13">
    <location>
        <begin position="740"/>
        <end position="757"/>
    </location>
</feature>
<feature type="disulfide bond" evidence="13">
    <location>
        <begin position="1102"/>
        <end position="1119"/>
    </location>
</feature>
<feature type="chain" id="PRO_5034033458" evidence="16">
    <location>
        <begin position="19"/>
        <end position="1665"/>
    </location>
</feature>
<dbReference type="InterPro" id="IPR008211">
    <property type="entry name" value="Laminin_N"/>
</dbReference>
<feature type="disulfide bond" evidence="13">
    <location>
        <begin position="428"/>
        <end position="437"/>
    </location>
</feature>
<dbReference type="Pfam" id="PF23219">
    <property type="entry name" value="LAMB1"/>
    <property type="match status" value="1"/>
</dbReference>
<feature type="domain" description="Laminin EGF-like" evidence="17">
    <location>
        <begin position="786"/>
        <end position="831"/>
    </location>
</feature>
<dbReference type="FunFam" id="2.10.25.10:FF:000011">
    <property type="entry name" value="Cadherin EGF LAG seven-pass G-type receptor"/>
    <property type="match status" value="2"/>
</dbReference>
<dbReference type="InterPro" id="IPR000742">
    <property type="entry name" value="EGF"/>
</dbReference>
<dbReference type="CDD" id="cd00055">
    <property type="entry name" value="EGF_Lam"/>
    <property type="match status" value="13"/>
</dbReference>
<feature type="coiled-coil region" evidence="14">
    <location>
        <begin position="1377"/>
        <end position="1435"/>
    </location>
</feature>
<reference evidence="20" key="1">
    <citation type="submission" date="2025-08" db="UniProtKB">
        <authorList>
            <consortium name="Ensembl"/>
        </authorList>
    </citation>
    <scope>IDENTIFICATION</scope>
</reference>
<keyword evidence="4" id="KW-0597">Phosphoprotein</keyword>
<dbReference type="PANTHER" id="PTHR10574:SF36">
    <property type="entry name" value="LAMININ SUBUNIT BETA-2"/>
    <property type="match status" value="1"/>
</dbReference>
<dbReference type="FunFam" id="2.10.25.10:FF:000130">
    <property type="entry name" value="Laminin subunit beta 1"/>
    <property type="match status" value="1"/>
</dbReference>
<proteinExistence type="predicted"/>
<evidence type="ECO:0000256" key="8">
    <source>
        <dbReference type="ARBA" id="ARBA00022889"/>
    </source>
</evidence>
<feature type="domain" description="Laminin EGF-like" evidence="17">
    <location>
        <begin position="1100"/>
        <end position="1146"/>
    </location>
</feature>
<comment type="subcellular location">
    <subcellularLocation>
        <location evidence="1">Secreted</location>
        <location evidence="1">Extracellular space</location>
        <location evidence="1">Extracellular matrix</location>
        <location evidence="1">Basement membrane</location>
    </subcellularLocation>
</comment>
<evidence type="ECO:0000259" key="18">
    <source>
        <dbReference type="PROSITE" id="PS51116"/>
    </source>
</evidence>
<dbReference type="CDD" id="cd22299">
    <property type="entry name" value="cc_LAMB2_C"/>
    <property type="match status" value="1"/>
</dbReference>
<evidence type="ECO:0000256" key="4">
    <source>
        <dbReference type="ARBA" id="ARBA00022553"/>
    </source>
</evidence>
<feature type="disulfide bond" evidence="13">
    <location>
        <begin position="807"/>
        <end position="816"/>
    </location>
</feature>
<keyword evidence="5 16" id="KW-0732">Signal</keyword>
<dbReference type="Gene3D" id="2.60.120.260">
    <property type="entry name" value="Galactose-binding domain-like"/>
    <property type="match status" value="1"/>
</dbReference>
<feature type="coiled-coil region" evidence="14">
    <location>
        <begin position="1483"/>
        <end position="1555"/>
    </location>
</feature>
<dbReference type="InterPro" id="IPR056558">
    <property type="entry name" value="LAMB1-4_helical"/>
</dbReference>
<dbReference type="InterPro" id="IPR013015">
    <property type="entry name" value="Laminin_IV_B"/>
</dbReference>
<keyword evidence="12 13" id="KW-0424">Laminin EGF-like domain</keyword>
<dbReference type="InterPro" id="IPR002049">
    <property type="entry name" value="LE_dom"/>
</dbReference>
<dbReference type="FunFam" id="2.170.300.10:FF:000001">
    <property type="entry name" value="Laminin subunit beta-1"/>
    <property type="match status" value="1"/>
</dbReference>
<feature type="domain" description="Laminin N-terminal" evidence="19">
    <location>
        <begin position="32"/>
        <end position="271"/>
    </location>
</feature>
<dbReference type="GO" id="GO:0070831">
    <property type="term" value="P:basement membrane assembly"/>
    <property type="evidence" value="ECO:0007669"/>
    <property type="project" value="TreeGrafter"/>
</dbReference>
<feature type="compositionally biased region" description="Low complexity" evidence="15">
    <location>
        <begin position="1274"/>
        <end position="1286"/>
    </location>
</feature>
<dbReference type="PROSITE" id="PS00022">
    <property type="entry name" value="EGF_1"/>
    <property type="match status" value="1"/>
</dbReference>
<comment type="caution">
    <text evidence="13">Lacks conserved residue(s) required for the propagation of feature annotation.</text>
</comment>
<evidence type="ECO:0000313" key="21">
    <source>
        <dbReference type="Proteomes" id="UP000694557"/>
    </source>
</evidence>
<feature type="domain" description="Laminin IV type B" evidence="18">
    <location>
        <begin position="549"/>
        <end position="732"/>
    </location>
</feature>
<feature type="disulfide bond" evidence="13">
    <location>
        <begin position="786"/>
        <end position="798"/>
    </location>
</feature>
<dbReference type="GO" id="GO:0009887">
    <property type="term" value="P:animal organ morphogenesis"/>
    <property type="evidence" value="ECO:0007669"/>
    <property type="project" value="TreeGrafter"/>
</dbReference>
<dbReference type="GO" id="GO:0016477">
    <property type="term" value="P:cell migration"/>
    <property type="evidence" value="ECO:0007669"/>
    <property type="project" value="TreeGrafter"/>
</dbReference>
<feature type="signal peptide" evidence="16">
    <location>
        <begin position="1"/>
        <end position="18"/>
    </location>
</feature>
<keyword evidence="9 14" id="KW-0175">Coiled coil</keyword>
<evidence type="ECO:0000256" key="2">
    <source>
        <dbReference type="ARBA" id="ARBA00022525"/>
    </source>
</evidence>